<gene>
    <name evidence="2" type="ORF">B0T11DRAFT_283566</name>
</gene>
<feature type="signal peptide" evidence="1">
    <location>
        <begin position="1"/>
        <end position="22"/>
    </location>
</feature>
<evidence type="ECO:0000256" key="1">
    <source>
        <dbReference type="SAM" id="SignalP"/>
    </source>
</evidence>
<proteinExistence type="predicted"/>
<comment type="caution">
    <text evidence="2">The sequence shown here is derived from an EMBL/GenBank/DDBJ whole genome shotgun (WGS) entry which is preliminary data.</text>
</comment>
<dbReference type="EMBL" id="JAGPXD010000004">
    <property type="protein sequence ID" value="KAH7358031.1"/>
    <property type="molecule type" value="Genomic_DNA"/>
</dbReference>
<keyword evidence="3" id="KW-1185">Reference proteome</keyword>
<dbReference type="AlphaFoldDB" id="A0A8K0T828"/>
<accession>A0A8K0T828</accession>
<protein>
    <submittedName>
        <fullName evidence="2">Uncharacterized protein</fullName>
    </submittedName>
</protein>
<reference evidence="2" key="1">
    <citation type="journal article" date="2021" name="Nat. Commun.">
        <title>Genetic determinants of endophytism in the Arabidopsis root mycobiome.</title>
        <authorList>
            <person name="Mesny F."/>
            <person name="Miyauchi S."/>
            <person name="Thiergart T."/>
            <person name="Pickel B."/>
            <person name="Atanasova L."/>
            <person name="Karlsson M."/>
            <person name="Huettel B."/>
            <person name="Barry K.W."/>
            <person name="Haridas S."/>
            <person name="Chen C."/>
            <person name="Bauer D."/>
            <person name="Andreopoulos W."/>
            <person name="Pangilinan J."/>
            <person name="LaButti K."/>
            <person name="Riley R."/>
            <person name="Lipzen A."/>
            <person name="Clum A."/>
            <person name="Drula E."/>
            <person name="Henrissat B."/>
            <person name="Kohler A."/>
            <person name="Grigoriev I.V."/>
            <person name="Martin F.M."/>
            <person name="Hacquard S."/>
        </authorList>
    </citation>
    <scope>NUCLEOTIDE SEQUENCE</scope>
    <source>
        <strain evidence="2">MPI-CAGE-AT-0016</strain>
    </source>
</reference>
<dbReference type="Proteomes" id="UP000813385">
    <property type="component" value="Unassembled WGS sequence"/>
</dbReference>
<sequence>MRHLSGLSSSLLLLSLPKIILGEIDFIRPDLSQPLNFTEPIIIEWAWVDGDNRTDISDRWTELDIKFVVGPAKGSSTPRFTDDVAINITSSPSTYEWDASHIPARLEEEGIKVEDVDVSFQGEARNPNDKTVPTTVWDSGAGSVGRTVNIAGAVLALGSAAWLL</sequence>
<name>A0A8K0T828_9PEZI</name>
<keyword evidence="1" id="KW-0732">Signal</keyword>
<evidence type="ECO:0000313" key="3">
    <source>
        <dbReference type="Proteomes" id="UP000813385"/>
    </source>
</evidence>
<organism evidence="2 3">
    <name type="scientific">Plectosphaerella cucumerina</name>
    <dbReference type="NCBI Taxonomy" id="40658"/>
    <lineage>
        <taxon>Eukaryota</taxon>
        <taxon>Fungi</taxon>
        <taxon>Dikarya</taxon>
        <taxon>Ascomycota</taxon>
        <taxon>Pezizomycotina</taxon>
        <taxon>Sordariomycetes</taxon>
        <taxon>Hypocreomycetidae</taxon>
        <taxon>Glomerellales</taxon>
        <taxon>Plectosphaerellaceae</taxon>
        <taxon>Plectosphaerella</taxon>
    </lineage>
</organism>
<feature type="chain" id="PRO_5035427045" evidence="1">
    <location>
        <begin position="23"/>
        <end position="164"/>
    </location>
</feature>
<evidence type="ECO:0000313" key="2">
    <source>
        <dbReference type="EMBL" id="KAH7358031.1"/>
    </source>
</evidence>